<dbReference type="Pfam" id="PF14684">
    <property type="entry name" value="Tricorn_C1"/>
    <property type="match status" value="1"/>
</dbReference>
<accession>A0A5B7SYJ6</accession>
<sequence length="488" mass="54818">MKKSLLGNFTLFILIGSLFSCQSDKKNDCNTVDGVWKSLGYGRIVKIEAGEYLLADVTSISCVPMMEGSIAEFGDKLKVKNDTLSLENGINTYYFIRVADAPAICKKETLEYKAAQAKANDPEYNFEVLWNTFKDHYAYFELRKVDPEKMYAEYRPKINQETTDAELFLVLNEMLESFDDGHIGIDAPDEIEEAAMKLYDEEQSADDQEEAVKEAPKERLRNHEVSAEVAKKYIPKGTYVKNGNLRWGILKDNIGYLQINQMMGLADYGISDTLSYRDYWMAYFEKLETVENDNKDELEGINQSLDSIMKDLGNTDALIIDVRFNGGGKDEVGMAVLTRLNDKERMVFTKKGKMGDGFTPINSVTQPGTENAYTKPIYLLIGPEAASATEIMALSAMSLPNITTIGSRTEGVFSDILDRSLPNGWEFGLSSEVYQDLQGKNYEGMGIPPDIEIGYERDTQKFLHRVINGLAADGDEAIEKAIEIMKED</sequence>
<dbReference type="PANTHER" id="PTHR11261">
    <property type="entry name" value="INTERPHOTORECEPTOR RETINOID-BINDING PROTEIN"/>
    <property type="match status" value="1"/>
</dbReference>
<evidence type="ECO:0000313" key="3">
    <source>
        <dbReference type="Proteomes" id="UP000310017"/>
    </source>
</evidence>
<dbReference type="CDD" id="cd07563">
    <property type="entry name" value="Peptidase_S41_IRBP"/>
    <property type="match status" value="1"/>
</dbReference>
<protein>
    <submittedName>
        <fullName evidence="2">S41 family peptidase</fullName>
    </submittedName>
</protein>
<keyword evidence="3" id="KW-1185">Reference proteome</keyword>
<dbReference type="GO" id="GO:0008236">
    <property type="term" value="F:serine-type peptidase activity"/>
    <property type="evidence" value="ECO:0007669"/>
    <property type="project" value="InterPro"/>
</dbReference>
<dbReference type="AlphaFoldDB" id="A0A5B7SYJ6"/>
<dbReference type="EMBL" id="CP040710">
    <property type="protein sequence ID" value="QCX02183.1"/>
    <property type="molecule type" value="Genomic_DNA"/>
</dbReference>
<evidence type="ECO:0000313" key="2">
    <source>
        <dbReference type="EMBL" id="QCX02183.1"/>
    </source>
</evidence>
<dbReference type="SUPFAM" id="SSF52096">
    <property type="entry name" value="ClpP/crotonase"/>
    <property type="match status" value="1"/>
</dbReference>
<dbReference type="RefSeq" id="WP_138854519.1">
    <property type="nucleotide sequence ID" value="NZ_CP040710.1"/>
</dbReference>
<dbReference type="Pfam" id="PF03572">
    <property type="entry name" value="Peptidase_S41"/>
    <property type="match status" value="1"/>
</dbReference>
<dbReference type="KEGG" id="asag:FGM00_19435"/>
<dbReference type="PROSITE" id="PS51257">
    <property type="entry name" value="PROKAR_LIPOPROTEIN"/>
    <property type="match status" value="1"/>
</dbReference>
<reference evidence="2 3" key="1">
    <citation type="submission" date="2019-05" db="EMBL/GenBank/DDBJ databases">
        <title>Genome sequencing of F202Z8.</title>
        <authorList>
            <person name="Kwon Y.M."/>
        </authorList>
    </citation>
    <scope>NUCLEOTIDE SEQUENCE [LARGE SCALE GENOMIC DNA]</scope>
    <source>
        <strain evidence="2 3">F202Z8</strain>
    </source>
</reference>
<dbReference type="InterPro" id="IPR005151">
    <property type="entry name" value="Tail-specific_protease"/>
</dbReference>
<proteinExistence type="predicted"/>
<organism evidence="2 3">
    <name type="scientific">Aggregatimonas sangjinii</name>
    <dbReference type="NCBI Taxonomy" id="2583587"/>
    <lineage>
        <taxon>Bacteria</taxon>
        <taxon>Pseudomonadati</taxon>
        <taxon>Bacteroidota</taxon>
        <taxon>Flavobacteriia</taxon>
        <taxon>Flavobacteriales</taxon>
        <taxon>Flavobacteriaceae</taxon>
        <taxon>Aggregatimonas</taxon>
    </lineage>
</organism>
<dbReference type="Gene3D" id="3.90.226.10">
    <property type="entry name" value="2-enoyl-CoA Hydratase, Chain A, domain 1"/>
    <property type="match status" value="1"/>
</dbReference>
<dbReference type="GO" id="GO:0006508">
    <property type="term" value="P:proteolysis"/>
    <property type="evidence" value="ECO:0007669"/>
    <property type="project" value="InterPro"/>
</dbReference>
<dbReference type="InterPro" id="IPR029045">
    <property type="entry name" value="ClpP/crotonase-like_dom_sf"/>
</dbReference>
<dbReference type="OrthoDB" id="6397760at2"/>
<dbReference type="Gene3D" id="3.30.750.44">
    <property type="match status" value="1"/>
</dbReference>
<dbReference type="PANTHER" id="PTHR11261:SF3">
    <property type="entry name" value="RETINOL-BINDING PROTEIN 3"/>
    <property type="match status" value="1"/>
</dbReference>
<dbReference type="Proteomes" id="UP000310017">
    <property type="component" value="Chromosome"/>
</dbReference>
<feature type="domain" description="Tail specific protease" evidence="1">
    <location>
        <begin position="286"/>
        <end position="454"/>
    </location>
</feature>
<dbReference type="SMART" id="SM00245">
    <property type="entry name" value="TSPc"/>
    <property type="match status" value="1"/>
</dbReference>
<gene>
    <name evidence="2" type="ORF">FGM00_19435</name>
</gene>
<evidence type="ECO:0000259" key="1">
    <source>
        <dbReference type="SMART" id="SM00245"/>
    </source>
</evidence>
<name>A0A5B7SYJ6_9FLAO</name>
<dbReference type="InterPro" id="IPR028204">
    <property type="entry name" value="Tricorn_C1"/>
</dbReference>